<dbReference type="Proteomes" id="UP000256708">
    <property type="component" value="Unassembled WGS sequence"/>
</dbReference>
<dbReference type="RefSeq" id="WP_115563807.1">
    <property type="nucleotide sequence ID" value="NZ_QRGR01000002.1"/>
</dbReference>
<protein>
    <recommendedName>
        <fullName evidence="1">RiboL-PSP-HEPN domain-containing protein</fullName>
    </recommendedName>
</protein>
<sequence>MSAKSDLFTRLQYLNAAVNLPTLIDNGINITEHNGVANLLRKGLGIVAFNILEDFIKDKSLESLNTLSNSGLAFDNLTSFLQDSAIIGALNALAFRSNMLKKESSDWRTLIQEETLKIHSTSREMYEISKYSLVYAGSNISANEIADLLKAFGMSGGWGLMKEVSDGIGGGLPDLAQAYKNAASRRHNAAHTASFQYDYVWIANIKNEILTIAAALDILLTARCRQVNSNLIKKIEEHDIRSALNYRFLEPKNTTYRETTSIGGRSKKNWPSLQNAITTIKPNLVTRNEFLIILDSSRRIEDWFV</sequence>
<organism evidence="2 3">
    <name type="scientific">Pontibacter diazotrophicus</name>
    <dbReference type="NCBI Taxonomy" id="1400979"/>
    <lineage>
        <taxon>Bacteria</taxon>
        <taxon>Pseudomonadati</taxon>
        <taxon>Bacteroidota</taxon>
        <taxon>Cytophagia</taxon>
        <taxon>Cytophagales</taxon>
        <taxon>Hymenobacteraceae</taxon>
        <taxon>Pontibacter</taxon>
    </lineage>
</organism>
<comment type="caution">
    <text evidence="2">The sequence shown here is derived from an EMBL/GenBank/DDBJ whole genome shotgun (WGS) entry which is preliminary data.</text>
</comment>
<keyword evidence="3" id="KW-1185">Reference proteome</keyword>
<evidence type="ECO:0000313" key="2">
    <source>
        <dbReference type="EMBL" id="RDV16866.1"/>
    </source>
</evidence>
<dbReference type="OrthoDB" id="7054269at2"/>
<dbReference type="InterPro" id="IPR041519">
    <property type="entry name" value="HEPN_RiboL-PSP"/>
</dbReference>
<feature type="domain" description="RiboL-PSP-HEPN" evidence="1">
    <location>
        <begin position="26"/>
        <end position="221"/>
    </location>
</feature>
<dbReference type="AlphaFoldDB" id="A0A3D8LHQ4"/>
<dbReference type="EMBL" id="QRGR01000002">
    <property type="protein sequence ID" value="RDV16866.1"/>
    <property type="molecule type" value="Genomic_DNA"/>
</dbReference>
<accession>A0A3D8LHQ4</accession>
<name>A0A3D8LHQ4_9BACT</name>
<evidence type="ECO:0000313" key="3">
    <source>
        <dbReference type="Proteomes" id="UP000256708"/>
    </source>
</evidence>
<dbReference type="Pfam" id="PF18735">
    <property type="entry name" value="HEPN_RiboL-PSP"/>
    <property type="match status" value="1"/>
</dbReference>
<reference evidence="3" key="1">
    <citation type="submission" date="2018-08" db="EMBL/GenBank/DDBJ databases">
        <authorList>
            <person name="Liu Z.-W."/>
            <person name="Du Z.-J."/>
        </authorList>
    </citation>
    <scope>NUCLEOTIDE SEQUENCE [LARGE SCALE GENOMIC DNA]</scope>
    <source>
        <strain evidence="3">H4X</strain>
    </source>
</reference>
<evidence type="ECO:0000259" key="1">
    <source>
        <dbReference type="Pfam" id="PF18735"/>
    </source>
</evidence>
<gene>
    <name evidence="2" type="ORF">DXT99_01770</name>
</gene>
<proteinExistence type="predicted"/>